<organism evidence="1 2">
    <name type="scientific">Corynebacterium kalinowskii</name>
    <dbReference type="NCBI Taxonomy" id="2675216"/>
    <lineage>
        <taxon>Bacteria</taxon>
        <taxon>Bacillati</taxon>
        <taxon>Actinomycetota</taxon>
        <taxon>Actinomycetes</taxon>
        <taxon>Mycobacteriales</taxon>
        <taxon>Corynebacteriaceae</taxon>
        <taxon>Corynebacterium</taxon>
    </lineage>
</organism>
<dbReference type="Proteomes" id="UP000427071">
    <property type="component" value="Chromosome"/>
</dbReference>
<sequence length="279" mass="30852">MRYTKTQIENMILDAMKSQEVKALAEQHFTVDMEAQQVRVDFDAIKAAAAKAEPEITQFPLHVASKVRDYARELGLKITYRQLDNGSTQIVQGVYNMPDRWTAKPEPQQATVYAQAMNALSAQDVVPSQLFDNHDMQGSAMRVTIRPDASQADRYELQRQMKILAKAGFRVEDVTSGLVDRSAYGSRLVAFDVQAPKPAAKPAATPLDALKRILPNARYLDQAQVQPNGELKFELGPGMHEVAASERYLRSQGWGYGTGSVLGGTSWVTVTPPADAVQR</sequence>
<gene>
    <name evidence="1" type="ORF">CKALI_03705</name>
</gene>
<dbReference type="AlphaFoldDB" id="A0A6B8V959"/>
<keyword evidence="2" id="KW-1185">Reference proteome</keyword>
<evidence type="ECO:0000313" key="2">
    <source>
        <dbReference type="Proteomes" id="UP000427071"/>
    </source>
</evidence>
<protein>
    <submittedName>
        <fullName evidence="1">Uncharacterized protein</fullName>
    </submittedName>
</protein>
<accession>A0A6B8V959</accession>
<dbReference type="RefSeq" id="WP_156192007.1">
    <property type="nucleotide sequence ID" value="NZ_CP046452.1"/>
</dbReference>
<dbReference type="KEGG" id="ckw:CKALI_03705"/>
<evidence type="ECO:0000313" key="1">
    <source>
        <dbReference type="EMBL" id="QGU01622.1"/>
    </source>
</evidence>
<name>A0A6B8V959_9CORY</name>
<dbReference type="EMBL" id="CP046452">
    <property type="protein sequence ID" value="QGU01622.1"/>
    <property type="molecule type" value="Genomic_DNA"/>
</dbReference>
<reference evidence="2" key="1">
    <citation type="submission" date="2019-11" db="EMBL/GenBank/DDBJ databases">
        <title>Complete genome sequence of Corynebacterium kalinowskii 1959, a novel Corynebacterium species isolated from soil of a small paddock in Vilsendorf, Germany.</title>
        <authorList>
            <person name="Schaffert L."/>
            <person name="Ruwe M."/>
            <person name="Milse J."/>
            <person name="Hanuschka K."/>
            <person name="Ortseifen V."/>
            <person name="Droste J."/>
            <person name="Brandt D."/>
            <person name="Schlueter L."/>
            <person name="Kutter Y."/>
            <person name="Vinke S."/>
            <person name="Viehoefer P."/>
            <person name="Jacob L."/>
            <person name="Luebke N.-C."/>
            <person name="Schulte-Berndt E."/>
            <person name="Hain C."/>
            <person name="Linder M."/>
            <person name="Schmidt P."/>
            <person name="Wollenschlaeger L."/>
            <person name="Luttermann T."/>
            <person name="Thieme E."/>
            <person name="Hassa J."/>
            <person name="Haak M."/>
            <person name="Wittchen M."/>
            <person name="Mentz A."/>
            <person name="Persicke M."/>
            <person name="Busche T."/>
            <person name="Ruckert C."/>
        </authorList>
    </citation>
    <scope>NUCLEOTIDE SEQUENCE [LARGE SCALE GENOMIC DNA]</scope>
    <source>
        <strain evidence="2">1959</strain>
    </source>
</reference>
<proteinExistence type="predicted"/>